<dbReference type="EMBL" id="FNFD01000038">
    <property type="protein sequence ID" value="SDL97790.1"/>
    <property type="molecule type" value="Genomic_DNA"/>
</dbReference>
<keyword evidence="2" id="KW-0472">Membrane</keyword>
<proteinExistence type="predicted"/>
<evidence type="ECO:0000256" key="2">
    <source>
        <dbReference type="SAM" id="Phobius"/>
    </source>
</evidence>
<organism evidence="3 4">
    <name type="scientific">Pseudomonas indica</name>
    <dbReference type="NCBI Taxonomy" id="137658"/>
    <lineage>
        <taxon>Bacteria</taxon>
        <taxon>Pseudomonadati</taxon>
        <taxon>Pseudomonadota</taxon>
        <taxon>Gammaproteobacteria</taxon>
        <taxon>Pseudomonadales</taxon>
        <taxon>Pseudomonadaceae</taxon>
        <taxon>Pseudomonas</taxon>
    </lineage>
</organism>
<keyword evidence="2" id="KW-1133">Transmembrane helix</keyword>
<evidence type="ECO:0000313" key="3">
    <source>
        <dbReference type="EMBL" id="SDL97790.1"/>
    </source>
</evidence>
<sequence length="392" mass="43187">MPPSVSGQSSQPAMESETPVAMTLRQRPVAQRAESSRTSAANTAENAVARQRPGAVTNEDLFSSVAAIFAKVFTGIIAASAAYRGMRNPMDFVEHPGQAILGALTLSQRADANTLSHANSTVLSHFGKYIPDSSTCYKANAEVVFDLPPGLAGQFDLDNNKVKVAAYHHFGSHPNHHARHEFVHCYSHADFLNKKKHEENKELIEGVTEYITDKMPHNMWPLDKDQSDYHNLKLSNGKTWTEAAGEIEQKIGEETLLKAVFSGDRKAISDVSSAAASIYPKAYSSQVWNSIGIVTELRGTQELAECYVGALEANKVEIPSTYSKPYLPAAFLGDISVEDRQRMAEQARACQERMGDVFNAAFFGFDKDGQKDALKAVREDVKMYWQPVLKEQ</sequence>
<feature type="region of interest" description="Disordered" evidence="1">
    <location>
        <begin position="1"/>
        <end position="20"/>
    </location>
</feature>
<reference evidence="3 4" key="1">
    <citation type="submission" date="2016-10" db="EMBL/GenBank/DDBJ databases">
        <authorList>
            <person name="de Groot N.N."/>
        </authorList>
    </citation>
    <scope>NUCLEOTIDE SEQUENCE [LARGE SCALE GENOMIC DNA]</scope>
    <source>
        <strain evidence="3 4">JCM 21544</strain>
    </source>
</reference>
<feature type="compositionally biased region" description="Polar residues" evidence="1">
    <location>
        <begin position="36"/>
        <end position="45"/>
    </location>
</feature>
<evidence type="ECO:0000256" key="1">
    <source>
        <dbReference type="SAM" id="MobiDB-lite"/>
    </source>
</evidence>
<protein>
    <submittedName>
        <fullName evidence="3">Uncharacterized protein</fullName>
    </submittedName>
</protein>
<name>A0A1G9PG95_9PSED</name>
<dbReference type="Proteomes" id="UP000198706">
    <property type="component" value="Unassembled WGS sequence"/>
</dbReference>
<accession>A0A1G9PG95</accession>
<feature type="compositionally biased region" description="Polar residues" evidence="1">
    <location>
        <begin position="1"/>
        <end position="13"/>
    </location>
</feature>
<evidence type="ECO:0000313" key="4">
    <source>
        <dbReference type="Proteomes" id="UP000198706"/>
    </source>
</evidence>
<feature type="transmembrane region" description="Helical" evidence="2">
    <location>
        <begin position="61"/>
        <end position="83"/>
    </location>
</feature>
<keyword evidence="4" id="KW-1185">Reference proteome</keyword>
<feature type="region of interest" description="Disordered" evidence="1">
    <location>
        <begin position="26"/>
        <end position="51"/>
    </location>
</feature>
<keyword evidence="2" id="KW-0812">Transmembrane</keyword>
<gene>
    <name evidence="3" type="ORF">SAMN05216186_13825</name>
</gene>
<dbReference type="AlphaFoldDB" id="A0A1G9PG95"/>